<name>A0ABT6ZJX4_9ACTN</name>
<evidence type="ECO:0000313" key="5">
    <source>
        <dbReference type="EMBL" id="MDJ1129353.1"/>
    </source>
</evidence>
<dbReference type="RefSeq" id="WP_283713571.1">
    <property type="nucleotide sequence ID" value="NZ_JASJEW010000005.1"/>
</dbReference>
<comment type="caution">
    <text evidence="5">The sequence shown here is derived from an EMBL/GenBank/DDBJ whole genome shotgun (WGS) entry which is preliminary data.</text>
</comment>
<sequence length="375" mass="41739">MNPAQTKRAETCALRVNPQLTDHDHYLDWKDHTREEVLRVLEVTRLLKEAHRQGVRPQILSGKVLGMMFFESSLRTRVSFEAAMAQLGGHAEFLTPKTMHVGDGNESMRDTAEVLSRMCDAILIRAEDDAVTREFAKFSYCPVIDGGGMSYHPSQVIADVFTMQEHLPGVPFEDMTVMFMGDNNNDSQFACVPVQRSLMNICAILGMRYIACSPESLQPTAEDVATFERLAELNGSGAQLVVTDDPDEHIAEADFLVGEVFTFKGMAEHTGLSDEELRAVRWDVLYPKYQINAELVAKAKPTVGVMHCMPGNRDEEITTEVWDGPHSLLFEEAENRLHAQKGICACVMYDGEPPAPLVAYHTGRVEAALAETLAY</sequence>
<dbReference type="Gene3D" id="3.40.50.1370">
    <property type="entry name" value="Aspartate/ornithine carbamoyltransferase"/>
    <property type="match status" value="2"/>
</dbReference>
<evidence type="ECO:0000259" key="3">
    <source>
        <dbReference type="Pfam" id="PF00185"/>
    </source>
</evidence>
<gene>
    <name evidence="5" type="ORF">QJ043_04580</name>
</gene>
<keyword evidence="1 2" id="KW-0808">Transferase</keyword>
<feature type="domain" description="Aspartate/ornithine carbamoyltransferase carbamoyl-P binding" evidence="4">
    <location>
        <begin position="25"/>
        <end position="165"/>
    </location>
</feature>
<evidence type="ECO:0000259" key="4">
    <source>
        <dbReference type="Pfam" id="PF02729"/>
    </source>
</evidence>
<dbReference type="PRINTS" id="PR00101">
    <property type="entry name" value="ATCASE"/>
</dbReference>
<keyword evidence="6" id="KW-1185">Reference proteome</keyword>
<dbReference type="PANTHER" id="PTHR45753">
    <property type="entry name" value="ORNITHINE CARBAMOYLTRANSFERASE, MITOCHONDRIAL"/>
    <property type="match status" value="1"/>
</dbReference>
<protein>
    <submittedName>
        <fullName evidence="5">Ornithine carbamoyltransferase</fullName>
    </submittedName>
</protein>
<dbReference type="Pfam" id="PF00185">
    <property type="entry name" value="OTCace"/>
    <property type="match status" value="1"/>
</dbReference>
<dbReference type="SUPFAM" id="SSF53671">
    <property type="entry name" value="Aspartate/ornithine carbamoyltransferase"/>
    <property type="match status" value="1"/>
</dbReference>
<evidence type="ECO:0000256" key="1">
    <source>
        <dbReference type="ARBA" id="ARBA00022679"/>
    </source>
</evidence>
<reference evidence="5" key="1">
    <citation type="submission" date="2023-05" db="EMBL/GenBank/DDBJ databases">
        <title>[olsenella] sp. nov., isolated from a pig farm feces dump.</title>
        <authorList>
            <person name="Chang Y.-H."/>
        </authorList>
    </citation>
    <scope>NUCLEOTIDE SEQUENCE</scope>
    <source>
        <strain evidence="5">YH-ols2217</strain>
    </source>
</reference>
<organism evidence="5 6">
    <name type="scientific">Kribbibacterium absianum</name>
    <dbReference type="NCBI Taxonomy" id="3044210"/>
    <lineage>
        <taxon>Bacteria</taxon>
        <taxon>Bacillati</taxon>
        <taxon>Actinomycetota</taxon>
        <taxon>Coriobacteriia</taxon>
        <taxon>Coriobacteriales</taxon>
        <taxon>Kribbibacteriaceae</taxon>
        <taxon>Kribbibacterium</taxon>
    </lineage>
</organism>
<accession>A0ABT6ZJX4</accession>
<dbReference type="InterPro" id="IPR006131">
    <property type="entry name" value="Asp_carbamoyltransf_Asp/Orn-bd"/>
</dbReference>
<dbReference type="InterPro" id="IPR036901">
    <property type="entry name" value="Asp/Orn_carbamoylTrfase_sf"/>
</dbReference>
<comment type="similarity">
    <text evidence="2">Belongs to the aspartate/ornithine carbamoyltransferase superfamily.</text>
</comment>
<dbReference type="PRINTS" id="PR00100">
    <property type="entry name" value="AOTCASE"/>
</dbReference>
<dbReference type="EMBL" id="JASJEX010000002">
    <property type="protein sequence ID" value="MDJ1129353.1"/>
    <property type="molecule type" value="Genomic_DNA"/>
</dbReference>
<feature type="domain" description="Aspartate/ornithine carbamoyltransferase Asp/Orn-binding" evidence="3">
    <location>
        <begin position="174"/>
        <end position="345"/>
    </location>
</feature>
<evidence type="ECO:0000256" key="2">
    <source>
        <dbReference type="RuleBase" id="RU003634"/>
    </source>
</evidence>
<dbReference type="Proteomes" id="UP001431693">
    <property type="component" value="Unassembled WGS sequence"/>
</dbReference>
<dbReference type="InterPro" id="IPR006130">
    <property type="entry name" value="Asp/Orn_carbamoylTrfase"/>
</dbReference>
<dbReference type="PANTHER" id="PTHR45753:SF3">
    <property type="entry name" value="ORNITHINE TRANSCARBAMYLASE, MITOCHONDRIAL"/>
    <property type="match status" value="1"/>
</dbReference>
<proteinExistence type="inferred from homology"/>
<evidence type="ECO:0000313" key="6">
    <source>
        <dbReference type="Proteomes" id="UP001431693"/>
    </source>
</evidence>
<dbReference type="Pfam" id="PF02729">
    <property type="entry name" value="OTCace_N"/>
    <property type="match status" value="1"/>
</dbReference>
<dbReference type="InterPro" id="IPR006132">
    <property type="entry name" value="Asp/Orn_carbamoyltranf_P-bd"/>
</dbReference>